<keyword evidence="1" id="KW-0812">Transmembrane</keyword>
<dbReference type="EMBL" id="FXWJ01000004">
    <property type="protein sequence ID" value="SMQ72236.1"/>
    <property type="molecule type" value="Genomic_DNA"/>
</dbReference>
<protein>
    <submittedName>
        <fullName evidence="2">Uncharacterized protein</fullName>
    </submittedName>
</protein>
<comment type="caution">
    <text evidence="2">The sequence shown here is derived from an EMBL/GenBank/DDBJ whole genome shotgun (WGS) entry which is preliminary data.</text>
</comment>
<feature type="transmembrane region" description="Helical" evidence="1">
    <location>
        <begin position="84"/>
        <end position="105"/>
    </location>
</feature>
<reference evidence="2 3" key="1">
    <citation type="submission" date="2017-04" db="EMBL/GenBank/DDBJ databases">
        <authorList>
            <person name="Varghese N."/>
            <person name="Submissions S."/>
        </authorList>
    </citation>
    <scope>NUCLEOTIDE SEQUENCE [LARGE SCALE GENOMIC DNA]</scope>
    <source>
        <strain evidence="2 3">VKM Ac-1784</strain>
    </source>
</reference>
<proteinExistence type="predicted"/>
<keyword evidence="3" id="KW-1185">Reference proteome</keyword>
<keyword evidence="1" id="KW-0472">Membrane</keyword>
<organism evidence="2 3">
    <name type="scientific">Plantibacter elymi</name>
    <name type="common">nom. nud.</name>
    <dbReference type="NCBI Taxonomy" id="199708"/>
    <lineage>
        <taxon>Bacteria</taxon>
        <taxon>Bacillati</taxon>
        <taxon>Actinomycetota</taxon>
        <taxon>Actinomycetes</taxon>
        <taxon>Micrococcales</taxon>
        <taxon>Microbacteriaceae</taxon>
        <taxon>Plantibacter</taxon>
    </lineage>
</organism>
<sequence>MSATLEQHREAIGPELPGADIIRAIRALLIWAVLASLVYTALSHATQGICPGGFDGSGGFIDADGGPTDTAPTCLTVSLLPSPIVYGVIGGTIIGVLSVILRRASSQAQALRFISRARWIVCGVALVSILVAQVWFAQLDVTSWDGGPIDVLFPFPFASGSVEISPLQD</sequence>
<feature type="transmembrane region" description="Helical" evidence="1">
    <location>
        <begin position="21"/>
        <end position="42"/>
    </location>
</feature>
<feature type="transmembrane region" description="Helical" evidence="1">
    <location>
        <begin position="117"/>
        <end position="136"/>
    </location>
</feature>
<accession>A0ABY1REM9</accession>
<keyword evidence="1" id="KW-1133">Transmembrane helix</keyword>
<name>A0ABY1REM9_9MICO</name>
<evidence type="ECO:0000256" key="1">
    <source>
        <dbReference type="SAM" id="Phobius"/>
    </source>
</evidence>
<gene>
    <name evidence="2" type="ORF">SAMN06295909_2538</name>
</gene>
<evidence type="ECO:0000313" key="2">
    <source>
        <dbReference type="EMBL" id="SMQ72236.1"/>
    </source>
</evidence>
<dbReference type="Proteomes" id="UP000194464">
    <property type="component" value="Unassembled WGS sequence"/>
</dbReference>
<evidence type="ECO:0000313" key="3">
    <source>
        <dbReference type="Proteomes" id="UP000194464"/>
    </source>
</evidence>
<dbReference type="RefSeq" id="WP_133059988.1">
    <property type="nucleotide sequence ID" value="NZ_FXWJ01000004.1"/>
</dbReference>